<organism evidence="1 2">
    <name type="scientific">Stutzerimonas stutzeri NF13</name>
    <dbReference type="NCBI Taxonomy" id="1212548"/>
    <lineage>
        <taxon>Bacteria</taxon>
        <taxon>Pseudomonadati</taxon>
        <taxon>Pseudomonadota</taxon>
        <taxon>Gammaproteobacteria</taxon>
        <taxon>Pseudomonadales</taxon>
        <taxon>Pseudomonadaceae</taxon>
        <taxon>Stutzerimonas</taxon>
    </lineage>
</organism>
<name>M2VE86_STUST</name>
<dbReference type="AlphaFoldDB" id="M2VE86"/>
<evidence type="ECO:0000313" key="2">
    <source>
        <dbReference type="Proteomes" id="UP000011700"/>
    </source>
</evidence>
<proteinExistence type="predicted"/>
<sequence>MSERLIDHIELDSKFLRSISMSRDLRSPDSLDSYLITPAVLAVLRQVGGALKAGSAQCAWKIIGPYGSGKSALGLLFARLLEGKDSSRGIFKQLIDLSPEIAALFPQEQNRFALAISGSRFSLGEALAQSVLEALEYLPKSRSATEIKRQLDIKTQTYRDLPLNAALNSLLNDFVAVTKSAGHCGVLLLIDELGKFIEHAALNPEAGDLMSLQQIAEAASHPTDDGLLVLTMLHQHFDAYAKGVGRTLPDEWHKVSARFDDVPFDEPVERYAHFALHALGAKPAITESAPIQLEARRLYQQSTEHKFFRNTAESELFSRAECLYPLHPAALASLAVISKRFGQSERSFHAFMRGHESAALRDYADQTEVSSTAWYGLTELFNYLTTGIGLRFRDLEAERRWDFARSVIERSDAELSALQLDLLKSIAVIELVAPVLHVRASVDLLSFTLRQTAEGDIQQIAGALKELDDKQILVSRHASQDYVFAVSQAVNVEALYQETKRRSADELMFNGISQALAERSVIASRHYQQTGTLRSVRVIAGTPEKIKQSIGNFAQHDGGIGLVFVDGSVPEQVDAAKAVAASTKDVLTLTAIVKVGPVERDALVEYSRWVMVRDEVKSRFLDPWTERHVESQLSKARDQVSRLVIALLNRQARGATDLKYWHRGKEVQNSEMMNLSQAASWLFDTVYKAAPVIHNELINKEKPSSAINAARQRLFDLIDKNVGEELLGISEFPPERLLYSTLLQSTGLHKKGASGRWELSAPDSNSPAGIRKVWAELDQLLMIDGKVTFAEVITKLAQPPLGVRGGPATVWCVTYLLLNKESCAIFERGSLMLELTSDHMQRMLRSPQTFSFRRFDTFKERQALINEYATALTSVGVQVGLNASYLDVAKALILWYSRLPQYAQETLRISTYTKALRDVIKRATDPVEMLVTDIPRVLTGVKGKEGLGFAELLKESLTELGIAYRRLQDDVSLSMAQAFEITGPVKALRSQLQEECADTASSLVEADLKAFIMRCADITLTDDKWMDSIASVVIHRPLDIWKDDDAPRFAEAVLELCGRYKRWLRVAMRKGDFERQAQRFLGVTLTLPSGEEAAMLLSSDQETKDRANSLLETLTKQVGGDMSLAASALAQALLQLQQGSIEHQEKELSNEQRTAG</sequence>
<dbReference type="OrthoDB" id="856045at2"/>
<dbReference type="PATRIC" id="fig|1212548.4.peg.4200"/>
<comment type="caution">
    <text evidence="1">The sequence shown here is derived from an EMBL/GenBank/DDBJ whole genome shotgun (WGS) entry which is preliminary data.</text>
</comment>
<gene>
    <name evidence="1" type="ORF">B381_21286</name>
</gene>
<reference evidence="1 2" key="1">
    <citation type="journal article" date="2013" name="Genome Announc.">
        <title>Draft Genome of Pseudomonas stutzeri Strain NF13, a Nitrogen Fixer Isolated from the Galapagos Rift Hydrothermal Vent.</title>
        <authorList>
            <person name="Pena A."/>
            <person name="Busquets A."/>
            <person name="Gomila M."/>
            <person name="Mayol J."/>
            <person name="Bosch R."/>
            <person name="Nogales B."/>
            <person name="Garcia-Valdes E."/>
            <person name="Bennasar A."/>
            <person name="Lalucat J."/>
        </authorList>
    </citation>
    <scope>NUCLEOTIDE SEQUENCE [LARGE SCALE GENOMIC DNA]</scope>
    <source>
        <strain evidence="1 2">NF13</strain>
    </source>
</reference>
<accession>M2VE86</accession>
<dbReference type="Proteomes" id="UP000011700">
    <property type="component" value="Unassembled WGS sequence"/>
</dbReference>
<protein>
    <recommendedName>
        <fullName evidence="3">ATP-binding protein</fullName>
    </recommendedName>
</protein>
<evidence type="ECO:0008006" key="3">
    <source>
        <dbReference type="Google" id="ProtNLM"/>
    </source>
</evidence>
<evidence type="ECO:0000313" key="1">
    <source>
        <dbReference type="EMBL" id="EMD98008.1"/>
    </source>
</evidence>
<dbReference type="eggNOG" id="COG1119">
    <property type="taxonomic scope" value="Bacteria"/>
</dbReference>
<dbReference type="RefSeq" id="WP_003303921.1">
    <property type="nucleotide sequence ID" value="NZ_AOBS01000081.1"/>
</dbReference>
<dbReference type="EMBL" id="AOBS01000081">
    <property type="protein sequence ID" value="EMD98008.1"/>
    <property type="molecule type" value="Genomic_DNA"/>
</dbReference>